<comment type="caution">
    <text evidence="4">The sequence shown here is derived from an EMBL/GenBank/DDBJ whole genome shotgun (WGS) entry which is preliminary data.</text>
</comment>
<evidence type="ECO:0000256" key="2">
    <source>
        <dbReference type="SAM" id="SignalP"/>
    </source>
</evidence>
<organism evidence="4 5">
    <name type="scientific">Gemmata palustris</name>
    <dbReference type="NCBI Taxonomy" id="2822762"/>
    <lineage>
        <taxon>Bacteria</taxon>
        <taxon>Pseudomonadati</taxon>
        <taxon>Planctomycetota</taxon>
        <taxon>Planctomycetia</taxon>
        <taxon>Gemmatales</taxon>
        <taxon>Gemmataceae</taxon>
        <taxon>Gemmata</taxon>
    </lineage>
</organism>
<dbReference type="EMBL" id="JAGKQQ010000001">
    <property type="protein sequence ID" value="MBP3957981.1"/>
    <property type="molecule type" value="Genomic_DNA"/>
</dbReference>
<evidence type="ECO:0000313" key="4">
    <source>
        <dbReference type="EMBL" id="MBP3957981.1"/>
    </source>
</evidence>
<evidence type="ECO:0000313" key="5">
    <source>
        <dbReference type="Proteomes" id="UP000676565"/>
    </source>
</evidence>
<name>A0ABS5BW67_9BACT</name>
<proteinExistence type="predicted"/>
<reference evidence="4 5" key="1">
    <citation type="submission" date="2021-04" db="EMBL/GenBank/DDBJ databases">
        <authorList>
            <person name="Ivanova A."/>
        </authorList>
    </citation>
    <scope>NUCLEOTIDE SEQUENCE [LARGE SCALE GENOMIC DNA]</scope>
    <source>
        <strain evidence="4 5">G18</strain>
    </source>
</reference>
<feature type="chain" id="PRO_5045683840" evidence="2">
    <location>
        <begin position="22"/>
        <end position="251"/>
    </location>
</feature>
<keyword evidence="1" id="KW-0808">Transferase</keyword>
<keyword evidence="5" id="KW-1185">Reference proteome</keyword>
<protein>
    <submittedName>
        <fullName evidence="4">Class I SAM-dependent methyltransferase</fullName>
    </submittedName>
</protein>
<evidence type="ECO:0000259" key="3">
    <source>
        <dbReference type="Pfam" id="PF13847"/>
    </source>
</evidence>
<sequence>MRRVLAVGVVVALACGAAARAEDPVKPTPKREKPKYEYREEHDKDGIGKFYMGREIAHVMGYGAAGWLERKERIKEEDPEKLIKALEIKEGMVVADVGAGSGYHTFMIAPLVGEKGKVIASDIQQEMLDLVTAKAKKQKVTNVETVKGTVTDPKLPAGKVDLILMVDVYHEFEHPFEMAEKLVEALKPGGRLVFVEFRLEDDKVAIKLVHKMSERQVLKEVTPFPEMGHTKTVGTLPWQHVVIFTKKEPKK</sequence>
<dbReference type="GO" id="GO:0032259">
    <property type="term" value="P:methylation"/>
    <property type="evidence" value="ECO:0007669"/>
    <property type="project" value="UniProtKB-KW"/>
</dbReference>
<keyword evidence="2" id="KW-0732">Signal</keyword>
<dbReference type="RefSeq" id="WP_210657551.1">
    <property type="nucleotide sequence ID" value="NZ_JAGKQQ010000001.1"/>
</dbReference>
<feature type="signal peptide" evidence="2">
    <location>
        <begin position="1"/>
        <end position="21"/>
    </location>
</feature>
<dbReference type="CDD" id="cd02440">
    <property type="entry name" value="AdoMet_MTases"/>
    <property type="match status" value="1"/>
</dbReference>
<accession>A0ABS5BW67</accession>
<gene>
    <name evidence="4" type="ORF">J8F10_22225</name>
</gene>
<dbReference type="Gene3D" id="3.40.50.150">
    <property type="entry name" value="Vaccinia Virus protein VP39"/>
    <property type="match status" value="1"/>
</dbReference>
<dbReference type="InterPro" id="IPR025714">
    <property type="entry name" value="Methyltranfer_dom"/>
</dbReference>
<dbReference type="Proteomes" id="UP000676565">
    <property type="component" value="Unassembled WGS sequence"/>
</dbReference>
<dbReference type="PROSITE" id="PS51257">
    <property type="entry name" value="PROKAR_LIPOPROTEIN"/>
    <property type="match status" value="1"/>
</dbReference>
<dbReference type="PANTHER" id="PTHR43861:SF3">
    <property type="entry name" value="PUTATIVE (AFU_ORTHOLOGUE AFUA_2G14390)-RELATED"/>
    <property type="match status" value="1"/>
</dbReference>
<dbReference type="InterPro" id="IPR029063">
    <property type="entry name" value="SAM-dependent_MTases_sf"/>
</dbReference>
<evidence type="ECO:0000256" key="1">
    <source>
        <dbReference type="ARBA" id="ARBA00022679"/>
    </source>
</evidence>
<dbReference type="SUPFAM" id="SSF53335">
    <property type="entry name" value="S-adenosyl-L-methionine-dependent methyltransferases"/>
    <property type="match status" value="1"/>
</dbReference>
<dbReference type="GO" id="GO:0008168">
    <property type="term" value="F:methyltransferase activity"/>
    <property type="evidence" value="ECO:0007669"/>
    <property type="project" value="UniProtKB-KW"/>
</dbReference>
<dbReference type="Pfam" id="PF13847">
    <property type="entry name" value="Methyltransf_31"/>
    <property type="match status" value="1"/>
</dbReference>
<keyword evidence="4" id="KW-0489">Methyltransferase</keyword>
<feature type="domain" description="Methyltransferase" evidence="3">
    <location>
        <begin position="88"/>
        <end position="216"/>
    </location>
</feature>
<dbReference type="PANTHER" id="PTHR43861">
    <property type="entry name" value="TRANS-ACONITATE 2-METHYLTRANSFERASE-RELATED"/>
    <property type="match status" value="1"/>
</dbReference>